<keyword evidence="2" id="KW-0812">Transmembrane</keyword>
<feature type="region of interest" description="Disordered" evidence="1">
    <location>
        <begin position="132"/>
        <end position="151"/>
    </location>
</feature>
<feature type="transmembrane region" description="Helical" evidence="2">
    <location>
        <begin position="241"/>
        <end position="264"/>
    </location>
</feature>
<sequence length="417" mass="45938">MKSALLNSDFMPPGLLIQQSAAPSPLAVLAPAANSSTVSGALNTMRFHRKMMNEYLCRGYMAQDILDQLQKDAEEGFDNELNDQPTDRLQRRGGQRKSSRPNPLLKDEGSSSYKDCLSRSAVLEDIYRRYEHLGEEDEEEPDIRERNMSDRDEDYDAEVTGWAIDQPLQTRNAPHGAKQDQYSRQNYPDEDPRDFGGEENWDNSNSHQVSDWESTGHGHGGAAAAAAGSGLQLGIGDMYDVALTAIAILAFGIFILNVFLGILLPTSSTRTVVISNLTLPFRNREGGMELPLTKLKTDDEEKTHERIARWVSEEPEPEESEESAARLALITIKAALRGQPKCLQSALCTGNKVARNLEGSAKLWIPVWSLGMSWLGRRGGGDKQKATSKLYAGVLENLRAATLGLAGVKCSEIFPPC</sequence>
<evidence type="ECO:0000313" key="3">
    <source>
        <dbReference type="EMBL" id="CAB3371684.1"/>
    </source>
</evidence>
<dbReference type="Proteomes" id="UP000494165">
    <property type="component" value="Unassembled WGS sequence"/>
</dbReference>
<feature type="compositionally biased region" description="Acidic residues" evidence="1">
    <location>
        <begin position="188"/>
        <end position="201"/>
    </location>
</feature>
<comment type="caution">
    <text evidence="3">The sequence shown here is derived from an EMBL/GenBank/DDBJ whole genome shotgun (WGS) entry which is preliminary data.</text>
</comment>
<keyword evidence="2" id="KW-0472">Membrane</keyword>
<reference evidence="3 4" key="1">
    <citation type="submission" date="2020-04" db="EMBL/GenBank/DDBJ databases">
        <authorList>
            <person name="Alioto T."/>
            <person name="Alioto T."/>
            <person name="Gomez Garrido J."/>
        </authorList>
    </citation>
    <scope>NUCLEOTIDE SEQUENCE [LARGE SCALE GENOMIC DNA]</scope>
</reference>
<accession>A0A8S1CS91</accession>
<keyword evidence="4" id="KW-1185">Reference proteome</keyword>
<keyword evidence="2" id="KW-1133">Transmembrane helix</keyword>
<protein>
    <submittedName>
        <fullName evidence="3">Uncharacterized protein</fullName>
    </submittedName>
</protein>
<dbReference type="EMBL" id="CADEPI010000064">
    <property type="protein sequence ID" value="CAB3371684.1"/>
    <property type="molecule type" value="Genomic_DNA"/>
</dbReference>
<name>A0A8S1CS91_9INSE</name>
<feature type="compositionally biased region" description="Polar residues" evidence="1">
    <location>
        <begin position="202"/>
        <end position="213"/>
    </location>
</feature>
<evidence type="ECO:0000256" key="1">
    <source>
        <dbReference type="SAM" id="MobiDB-lite"/>
    </source>
</evidence>
<gene>
    <name evidence="3" type="ORF">CLODIP_2_CD03970</name>
</gene>
<evidence type="ECO:0000313" key="4">
    <source>
        <dbReference type="Proteomes" id="UP000494165"/>
    </source>
</evidence>
<feature type="region of interest" description="Disordered" evidence="1">
    <location>
        <begin position="164"/>
        <end position="224"/>
    </location>
</feature>
<dbReference type="AlphaFoldDB" id="A0A8S1CS91"/>
<proteinExistence type="predicted"/>
<dbReference type="OrthoDB" id="6597267at2759"/>
<evidence type="ECO:0000256" key="2">
    <source>
        <dbReference type="SAM" id="Phobius"/>
    </source>
</evidence>
<organism evidence="3 4">
    <name type="scientific">Cloeon dipterum</name>
    <dbReference type="NCBI Taxonomy" id="197152"/>
    <lineage>
        <taxon>Eukaryota</taxon>
        <taxon>Metazoa</taxon>
        <taxon>Ecdysozoa</taxon>
        <taxon>Arthropoda</taxon>
        <taxon>Hexapoda</taxon>
        <taxon>Insecta</taxon>
        <taxon>Pterygota</taxon>
        <taxon>Palaeoptera</taxon>
        <taxon>Ephemeroptera</taxon>
        <taxon>Pisciforma</taxon>
        <taxon>Baetidae</taxon>
        <taxon>Cloeon</taxon>
    </lineage>
</organism>
<feature type="region of interest" description="Disordered" evidence="1">
    <location>
        <begin position="78"/>
        <end position="112"/>
    </location>
</feature>